<dbReference type="AlphaFoldDB" id="W6SAC1"/>
<name>W6SAC1_9HYPH</name>
<dbReference type="PATRIC" id="fig|348824.6.peg.7473"/>
<protein>
    <recommendedName>
        <fullName evidence="5">SDR family NAD(P)-dependent oxidoreductase</fullName>
    </recommendedName>
</protein>
<dbReference type="GO" id="GO:0019290">
    <property type="term" value="P:siderophore biosynthetic process"/>
    <property type="evidence" value="ECO:0007669"/>
    <property type="project" value="InterPro"/>
</dbReference>
<geneLocation type="plasmid" evidence="3 4">
    <name>pLPU83d</name>
</geneLocation>
<dbReference type="CDD" id="cd05233">
    <property type="entry name" value="SDR_c"/>
    <property type="match status" value="1"/>
</dbReference>
<keyword evidence="4" id="KW-1185">Reference proteome</keyword>
<dbReference type="KEGG" id="rhl:LPU83_pLPU83d_1721"/>
<keyword evidence="3" id="KW-0614">Plasmid</keyword>
<comment type="similarity">
    <text evidence="1">Belongs to the short-chain dehydrogenases/reductases (SDR) family.</text>
</comment>
<keyword evidence="2" id="KW-0560">Oxidoreductase</keyword>
<accession>W6SAC1</accession>
<dbReference type="HOGENOM" id="CLU_2002074_0_0_5"/>
<reference evidence="3" key="1">
    <citation type="submission" date="2013-11" db="EMBL/GenBank/DDBJ databases">
        <title>Draft genome sequence of the broad-host-range Rhizobium sp. LPU83 strain, a member of the low-genetic diversity Oregon-like Rhizobium sp. group.</title>
        <authorList>
            <person name="Wibberg D."/>
            <person name="Puehler A."/>
            <person name="Schlueter A."/>
        </authorList>
    </citation>
    <scope>NUCLEOTIDE SEQUENCE [LARGE SCALE GENOMIC DNA]</scope>
    <source>
        <strain evidence="3">LPU83</strain>
        <plasmid evidence="3">pLPU83d</plasmid>
    </source>
</reference>
<evidence type="ECO:0000313" key="3">
    <source>
        <dbReference type="EMBL" id="CDM63091.1"/>
    </source>
</evidence>
<evidence type="ECO:0000313" key="4">
    <source>
        <dbReference type="Proteomes" id="UP000019443"/>
    </source>
</evidence>
<dbReference type="InterPro" id="IPR002347">
    <property type="entry name" value="SDR_fam"/>
</dbReference>
<sequence>MSASPLASPAQTKGHTARLAGRKIIVTGAGSGIGRTTAALFAAEGAKVTLFDWNAEAVRKVAEEIGAGFSSVDITNEPEVSRAVQRAASEMDGIDGLINAAGVMSKGLATEVPATNGVGSSKSI</sequence>
<evidence type="ECO:0000256" key="1">
    <source>
        <dbReference type="ARBA" id="ARBA00006484"/>
    </source>
</evidence>
<dbReference type="PANTHER" id="PTHR43669:SF3">
    <property type="entry name" value="ALCOHOL DEHYDROGENASE, PUTATIVE (AFU_ORTHOLOGUE AFUA_3G03445)-RELATED"/>
    <property type="match status" value="1"/>
</dbReference>
<proteinExistence type="inferred from homology"/>
<dbReference type="PRINTS" id="PR01397">
    <property type="entry name" value="DHBDHDRGNASE"/>
</dbReference>
<dbReference type="InterPro" id="IPR003560">
    <property type="entry name" value="DHB_DH"/>
</dbReference>
<dbReference type="EMBL" id="HG916855">
    <property type="protein sequence ID" value="CDM63091.1"/>
    <property type="molecule type" value="Genomic_DNA"/>
</dbReference>
<gene>
    <name evidence="3" type="ORF">LPU83_pLPU83d_1721</name>
</gene>
<evidence type="ECO:0000256" key="2">
    <source>
        <dbReference type="ARBA" id="ARBA00023002"/>
    </source>
</evidence>
<dbReference type="Proteomes" id="UP000019443">
    <property type="component" value="Plasmid pLPU83d"/>
</dbReference>
<dbReference type="SUPFAM" id="SSF51735">
    <property type="entry name" value="NAD(P)-binding Rossmann-fold domains"/>
    <property type="match status" value="1"/>
</dbReference>
<dbReference type="GO" id="GO:0008667">
    <property type="term" value="F:2,3-dihydro-2,3-dihydroxybenzoate dehydrogenase activity"/>
    <property type="evidence" value="ECO:0007669"/>
    <property type="project" value="InterPro"/>
</dbReference>
<organism evidence="3 4">
    <name type="scientific">Rhizobium favelukesii</name>
    <dbReference type="NCBI Taxonomy" id="348824"/>
    <lineage>
        <taxon>Bacteria</taxon>
        <taxon>Pseudomonadati</taxon>
        <taxon>Pseudomonadota</taxon>
        <taxon>Alphaproteobacteria</taxon>
        <taxon>Hyphomicrobiales</taxon>
        <taxon>Rhizobiaceae</taxon>
        <taxon>Rhizobium/Agrobacterium group</taxon>
        <taxon>Rhizobium</taxon>
    </lineage>
</organism>
<evidence type="ECO:0008006" key="5">
    <source>
        <dbReference type="Google" id="ProtNLM"/>
    </source>
</evidence>
<dbReference type="Pfam" id="PF00106">
    <property type="entry name" value="adh_short"/>
    <property type="match status" value="1"/>
</dbReference>
<dbReference type="Gene3D" id="3.40.50.720">
    <property type="entry name" value="NAD(P)-binding Rossmann-like Domain"/>
    <property type="match status" value="1"/>
</dbReference>
<dbReference type="InterPro" id="IPR036291">
    <property type="entry name" value="NAD(P)-bd_dom_sf"/>
</dbReference>
<dbReference type="PANTHER" id="PTHR43669">
    <property type="entry name" value="5-KETO-D-GLUCONATE 5-REDUCTASE"/>
    <property type="match status" value="1"/>
</dbReference>